<organism evidence="2 3">
    <name type="scientific">Thiothrix caldifontis</name>
    <dbReference type="NCBI Taxonomy" id="525918"/>
    <lineage>
        <taxon>Bacteria</taxon>
        <taxon>Pseudomonadati</taxon>
        <taxon>Pseudomonadota</taxon>
        <taxon>Gammaproteobacteria</taxon>
        <taxon>Thiotrichales</taxon>
        <taxon>Thiotrichaceae</taxon>
        <taxon>Thiothrix</taxon>
    </lineage>
</organism>
<dbReference type="Proteomes" id="UP000199397">
    <property type="component" value="Unassembled WGS sequence"/>
</dbReference>
<dbReference type="RefSeq" id="WP_093067247.1">
    <property type="nucleotide sequence ID" value="NZ_FNQP01000008.1"/>
</dbReference>
<name>A0A1H4BFK5_9GAMM</name>
<dbReference type="OrthoDB" id="5759990at2"/>
<evidence type="ECO:0000313" key="3">
    <source>
        <dbReference type="Proteomes" id="UP000199397"/>
    </source>
</evidence>
<dbReference type="EMBL" id="FNQP01000008">
    <property type="protein sequence ID" value="SEA46834.1"/>
    <property type="molecule type" value="Genomic_DNA"/>
</dbReference>
<evidence type="ECO:0000256" key="1">
    <source>
        <dbReference type="SAM" id="Phobius"/>
    </source>
</evidence>
<evidence type="ECO:0000313" key="2">
    <source>
        <dbReference type="EMBL" id="SEA46834.1"/>
    </source>
</evidence>
<keyword evidence="3" id="KW-1185">Reference proteome</keyword>
<gene>
    <name evidence="2" type="ORF">SAMN05660964_01642</name>
</gene>
<dbReference type="AlphaFoldDB" id="A0A1H4BFK5"/>
<protein>
    <submittedName>
        <fullName evidence="2">Uncharacterized protein</fullName>
    </submittedName>
</protein>
<accession>A0A1H4BFK5</accession>
<feature type="transmembrane region" description="Helical" evidence="1">
    <location>
        <begin position="12"/>
        <end position="30"/>
    </location>
</feature>
<dbReference type="STRING" id="525918.SAMN05660964_01642"/>
<sequence length="267" mass="29756">MSHVTQARRLLLNLVLLLLLVGLGGMAWWYSQQPEPQAETLLSLTRADITRVTITRELGREKPDIIRLEREGERWRMLEPKQVEANATRVSQLFTLLDESVAASYESEGKDLSQYGLTLGEVSIAFNDEVLQFGIENPVSRKRYVLHAGKIKLVSEAVYGLLTGEATALVANKLVPEGRSVKTVWLPEGFNTKAAGLLQNWQSADALRVEVYEGGTSKGKIILTLDDASRLEFELLSTQGELILANIATRLRYVLADAQWINLLPIN</sequence>
<keyword evidence="1" id="KW-0472">Membrane</keyword>
<keyword evidence="1" id="KW-1133">Transmembrane helix</keyword>
<keyword evidence="1" id="KW-0812">Transmembrane</keyword>
<proteinExistence type="predicted"/>
<reference evidence="2 3" key="1">
    <citation type="submission" date="2016-10" db="EMBL/GenBank/DDBJ databases">
        <authorList>
            <person name="de Groot N.N."/>
        </authorList>
    </citation>
    <scope>NUCLEOTIDE SEQUENCE [LARGE SCALE GENOMIC DNA]</scope>
    <source>
        <strain evidence="2 3">DSM 21228</strain>
    </source>
</reference>